<dbReference type="Proteomes" id="UP000704762">
    <property type="component" value="Unassembled WGS sequence"/>
</dbReference>
<gene>
    <name evidence="1" type="ORF">JOE57_001531</name>
</gene>
<comment type="caution">
    <text evidence="1">The sequence shown here is derived from an EMBL/GenBank/DDBJ whole genome shotgun (WGS) entry which is preliminary data.</text>
</comment>
<dbReference type="RefSeq" id="WP_204917133.1">
    <property type="nucleotide sequence ID" value="NZ_BAAAQP010000002.1"/>
</dbReference>
<dbReference type="InterPro" id="IPR007061">
    <property type="entry name" value="MST-like"/>
</dbReference>
<dbReference type="SUPFAM" id="SSF109854">
    <property type="entry name" value="DinB/YfiT-like putative metalloenzymes"/>
    <property type="match status" value="1"/>
</dbReference>
<dbReference type="EMBL" id="JAFBCF010000001">
    <property type="protein sequence ID" value="MBM7798610.1"/>
    <property type="molecule type" value="Genomic_DNA"/>
</dbReference>
<evidence type="ECO:0000313" key="2">
    <source>
        <dbReference type="Proteomes" id="UP000704762"/>
    </source>
</evidence>
<accession>A0ABS2RHY4</accession>
<reference evidence="1 2" key="1">
    <citation type="submission" date="2021-01" db="EMBL/GenBank/DDBJ databases">
        <title>Sequencing the genomes of 1000 actinobacteria strains.</title>
        <authorList>
            <person name="Klenk H.-P."/>
        </authorList>
    </citation>
    <scope>NUCLEOTIDE SEQUENCE [LARGE SCALE GENOMIC DNA]</scope>
    <source>
        <strain evidence="1 2">DSM 18662</strain>
    </source>
</reference>
<dbReference type="Pfam" id="PF04978">
    <property type="entry name" value="MST"/>
    <property type="match status" value="1"/>
</dbReference>
<name>A0ABS2RHY4_9ACTN</name>
<dbReference type="Gene3D" id="1.20.120.450">
    <property type="entry name" value="dinb family like domain"/>
    <property type="match status" value="1"/>
</dbReference>
<proteinExistence type="predicted"/>
<keyword evidence="2" id="KW-1185">Reference proteome</keyword>
<evidence type="ECO:0000313" key="1">
    <source>
        <dbReference type="EMBL" id="MBM7798610.1"/>
    </source>
</evidence>
<sequence>MPGMPPSVSSEREALLAYLLQQRQGVRNAAYGLSEEQLRARPTKSALTIGGLLKHCALTEHGWVQIMLGHPETADEQAYLDQFSVRDDESLATLLADLDEVGRETEAAVASLDDLGQRVQLPKAPWYPSDPDGFSARWILLHLVEEIARHAGHADIIREHLDGATMYELMAAVEGWPETDWLKPWRPAAGTPKETG</sequence>
<organism evidence="1 2">
    <name type="scientific">Microlunatus panaciterrae</name>
    <dbReference type="NCBI Taxonomy" id="400768"/>
    <lineage>
        <taxon>Bacteria</taxon>
        <taxon>Bacillati</taxon>
        <taxon>Actinomycetota</taxon>
        <taxon>Actinomycetes</taxon>
        <taxon>Propionibacteriales</taxon>
        <taxon>Propionibacteriaceae</taxon>
        <taxon>Microlunatus</taxon>
    </lineage>
</organism>
<protein>
    <submittedName>
        <fullName evidence="1">Damage-inducible protein DinB</fullName>
    </submittedName>
</protein>
<dbReference type="InterPro" id="IPR034660">
    <property type="entry name" value="DinB/YfiT-like"/>
</dbReference>